<feature type="non-terminal residue" evidence="8">
    <location>
        <position position="626"/>
    </location>
</feature>
<evidence type="ECO:0000256" key="2">
    <source>
        <dbReference type="ARBA" id="ARBA00022692"/>
    </source>
</evidence>
<evidence type="ECO:0000256" key="3">
    <source>
        <dbReference type="ARBA" id="ARBA00022989"/>
    </source>
</evidence>
<evidence type="ECO:0000256" key="5">
    <source>
        <dbReference type="ARBA" id="ARBA00034309"/>
    </source>
</evidence>
<dbReference type="InterPro" id="IPR030431">
    <property type="entry name" value="ENTREP1-3"/>
</dbReference>
<dbReference type="Pfam" id="PF04103">
    <property type="entry name" value="CD20"/>
    <property type="match status" value="1"/>
</dbReference>
<feature type="compositionally biased region" description="Polar residues" evidence="6">
    <location>
        <begin position="423"/>
        <end position="444"/>
    </location>
</feature>
<dbReference type="Proteomes" id="UP001166093">
    <property type="component" value="Unassembled WGS sequence"/>
</dbReference>
<comment type="subcellular location">
    <subcellularLocation>
        <location evidence="1">Membrane</location>
        <topology evidence="1">Multi-pass membrane protein</topology>
    </subcellularLocation>
</comment>
<comment type="similarity">
    <text evidence="5">Belongs to the ENTREP family.</text>
</comment>
<dbReference type="PANTHER" id="PTHR17615:SF6">
    <property type="entry name" value="PROTEIN ENTREP2"/>
    <property type="match status" value="1"/>
</dbReference>
<dbReference type="EMBL" id="JAAWVQ010154015">
    <property type="protein sequence ID" value="MBN3285947.1"/>
    <property type="molecule type" value="Genomic_DNA"/>
</dbReference>
<gene>
    <name evidence="8" type="primary">Fam189a1</name>
    <name evidence="8" type="ORF">GTO93_0017640</name>
</gene>
<keyword evidence="4 7" id="KW-0472">Membrane</keyword>
<feature type="transmembrane region" description="Helical" evidence="7">
    <location>
        <begin position="70"/>
        <end position="87"/>
    </location>
</feature>
<evidence type="ECO:0000313" key="9">
    <source>
        <dbReference type="Proteomes" id="UP001166093"/>
    </source>
</evidence>
<evidence type="ECO:0000313" key="8">
    <source>
        <dbReference type="EMBL" id="MBN3285947.1"/>
    </source>
</evidence>
<keyword evidence="3 7" id="KW-1133">Transmembrane helix</keyword>
<reference evidence="8" key="1">
    <citation type="journal article" date="2021" name="Cell">
        <title>Tracing the genetic footprints of vertebrate landing in non-teleost ray-finned fishes.</title>
        <authorList>
            <person name="Bi X."/>
            <person name="Wang K."/>
            <person name="Yang L."/>
            <person name="Pan H."/>
            <person name="Jiang H."/>
            <person name="Wei Q."/>
            <person name="Fang M."/>
            <person name="Yu H."/>
            <person name="Zhu C."/>
            <person name="Cai Y."/>
            <person name="He Y."/>
            <person name="Gan X."/>
            <person name="Zeng H."/>
            <person name="Yu D."/>
            <person name="Zhu Y."/>
            <person name="Jiang H."/>
            <person name="Qiu Q."/>
            <person name="Yang H."/>
            <person name="Zhang Y.E."/>
            <person name="Wang W."/>
            <person name="Zhu M."/>
            <person name="He S."/>
            <person name="Zhang G."/>
        </authorList>
    </citation>
    <scope>NUCLEOTIDE SEQUENCE</scope>
    <source>
        <strain evidence="8">Pddl_001</strain>
    </source>
</reference>
<comment type="caution">
    <text evidence="8">The sequence shown here is derived from an EMBL/GenBank/DDBJ whole genome shotgun (WGS) entry which is preliminary data.</text>
</comment>
<feature type="region of interest" description="Disordered" evidence="6">
    <location>
        <begin position="402"/>
        <end position="455"/>
    </location>
</feature>
<evidence type="ECO:0000256" key="1">
    <source>
        <dbReference type="ARBA" id="ARBA00004141"/>
    </source>
</evidence>
<organism evidence="8 9">
    <name type="scientific">Polyodon spathula</name>
    <name type="common">North American paddlefish</name>
    <name type="synonym">Squalus spathula</name>
    <dbReference type="NCBI Taxonomy" id="7913"/>
    <lineage>
        <taxon>Eukaryota</taxon>
        <taxon>Metazoa</taxon>
        <taxon>Chordata</taxon>
        <taxon>Craniata</taxon>
        <taxon>Vertebrata</taxon>
        <taxon>Euteleostomi</taxon>
        <taxon>Actinopterygii</taxon>
        <taxon>Chondrostei</taxon>
        <taxon>Acipenseriformes</taxon>
        <taxon>Polyodontidae</taxon>
        <taxon>Polyodon</taxon>
    </lineage>
</organism>
<dbReference type="InterPro" id="IPR007237">
    <property type="entry name" value="CD20-like"/>
</dbReference>
<feature type="transmembrane region" description="Helical" evidence="7">
    <location>
        <begin position="33"/>
        <end position="58"/>
    </location>
</feature>
<name>A0ABS2YHC2_POLSP</name>
<dbReference type="PANTHER" id="PTHR17615">
    <property type="entry name" value="PROTEIN FAM189A"/>
    <property type="match status" value="1"/>
</dbReference>
<sequence>MPLSAMPRGQSLSPASLSRSLSRLREFRTRTRIMLSLGVSQMVLGSLILAVSFAALALTTSPRVRHSCPFWAGFSVLLSGLIGVVSWKRPISLVITFFMLLSAVCVMLNLAGSILSCQNAQLVNSLENCDSVHHITDSDGVCVCCQMHHQALGCSSNLGETLKLNSLRDCNTIRLRLKELLFSVCALNVISTIVCALATAMCCMQMVSTDVLQMFLPHRSRSVNPDCMSPHGTILHQTLDFDEFIPPIPPPPYYPPEYTCTPVLEAQRSLHLDFPHSPFSAIYGVPINSPGTMYPSELPPPYEAVVGQTPASQVTTCLEQQATESSLCERNTTAGFSTQASMDSTSLMVSEMADIPDHCCSSEDLCSLEVQGSLRSTDFSPYSTIRTVATDGSCTSLEHSVRCSHHQSSPGEEEEEEEEAGLSESSLTQDRSPDWSSENNNTLGRESKALPGEAVAACSPPKQKKLCFAVYSQSFSKIIRSTSDPISCTSISESDSCAAACNQVVEESLQPSPEPELSVVVASCQGAVKHIPFSRKQRDASKVDIRLKPRALQAISKERPHSLVDLKTYKDTKILVAKFLEHSSCNLPPEVQHVVNSIKFVIKTDERHMEEAIFSANVIDQVSRDE</sequence>
<proteinExistence type="inferred from homology"/>
<feature type="transmembrane region" description="Helical" evidence="7">
    <location>
        <begin position="93"/>
        <end position="115"/>
    </location>
</feature>
<keyword evidence="2 7" id="KW-0812">Transmembrane</keyword>
<evidence type="ECO:0000256" key="6">
    <source>
        <dbReference type="SAM" id="MobiDB-lite"/>
    </source>
</evidence>
<evidence type="ECO:0000256" key="4">
    <source>
        <dbReference type="ARBA" id="ARBA00023136"/>
    </source>
</evidence>
<keyword evidence="9" id="KW-1185">Reference proteome</keyword>
<feature type="compositionally biased region" description="Acidic residues" evidence="6">
    <location>
        <begin position="411"/>
        <end position="421"/>
    </location>
</feature>
<protein>
    <submittedName>
        <fullName evidence="8">F1891 protein</fullName>
    </submittedName>
</protein>
<accession>A0ABS2YHC2</accession>
<evidence type="ECO:0000256" key="7">
    <source>
        <dbReference type="SAM" id="Phobius"/>
    </source>
</evidence>
<feature type="non-terminal residue" evidence="8">
    <location>
        <position position="1"/>
    </location>
</feature>